<feature type="domain" description="AAR2 C-terminal" evidence="3">
    <location>
        <begin position="225"/>
        <end position="398"/>
    </location>
</feature>
<dbReference type="PANTHER" id="PTHR12689">
    <property type="entry name" value="A1 CISTRON SPLICING FACTOR AAR2-RELATED"/>
    <property type="match status" value="1"/>
</dbReference>
<dbReference type="GeneID" id="80881558"/>
<reference evidence="5" key="1">
    <citation type="submission" date="2023-03" db="EMBL/GenBank/DDBJ databases">
        <title>Near-Complete genome sequence of Lipomyces tetrasporous NRRL Y-64009, an oleaginous yeast capable of growing on lignocellulosic hydrolysates.</title>
        <authorList>
            <consortium name="Lawrence Berkeley National Laboratory"/>
            <person name="Jagtap S.S."/>
            <person name="Liu J.-J."/>
            <person name="Walukiewicz H.E."/>
            <person name="Pangilinan J."/>
            <person name="Lipzen A."/>
            <person name="Ahrendt S."/>
            <person name="Koriabine M."/>
            <person name="Cobaugh K."/>
            <person name="Salamov A."/>
            <person name="Yoshinaga Y."/>
            <person name="Ng V."/>
            <person name="Daum C."/>
            <person name="Grigoriev I.V."/>
            <person name="Slininger P.J."/>
            <person name="Dien B.S."/>
            <person name="Jin Y.-S."/>
            <person name="Rao C.V."/>
        </authorList>
    </citation>
    <scope>NUCLEOTIDE SEQUENCE</scope>
    <source>
        <strain evidence="5">NRRL Y-64009</strain>
    </source>
</reference>
<dbReference type="CDD" id="cd13778">
    <property type="entry name" value="Aar2_C"/>
    <property type="match status" value="1"/>
</dbReference>
<dbReference type="RefSeq" id="XP_056047581.1">
    <property type="nucleotide sequence ID" value="XM_056186392.1"/>
</dbReference>
<evidence type="ECO:0000256" key="1">
    <source>
        <dbReference type="ARBA" id="ARBA00006281"/>
    </source>
</evidence>
<dbReference type="Gene3D" id="1.25.40.550">
    <property type="entry name" value="Aar2, C-terminal domain-like"/>
    <property type="match status" value="1"/>
</dbReference>
<dbReference type="CDD" id="cd13777">
    <property type="entry name" value="Aar2_N"/>
    <property type="match status" value="1"/>
</dbReference>
<dbReference type="AlphaFoldDB" id="A0AAD7QZ59"/>
<dbReference type="InterPro" id="IPR007946">
    <property type="entry name" value="AAR2"/>
</dbReference>
<dbReference type="GO" id="GO:0000244">
    <property type="term" value="P:spliceosomal tri-snRNP complex assembly"/>
    <property type="evidence" value="ECO:0007669"/>
    <property type="project" value="TreeGrafter"/>
</dbReference>
<dbReference type="InterPro" id="IPR038514">
    <property type="entry name" value="AAR2_C_sf"/>
</dbReference>
<dbReference type="Pfam" id="PF05282">
    <property type="entry name" value="AAR2"/>
    <property type="match status" value="1"/>
</dbReference>
<keyword evidence="6" id="KW-1185">Reference proteome</keyword>
<dbReference type="InterPro" id="IPR033647">
    <property type="entry name" value="Aar2_N"/>
</dbReference>
<dbReference type="Proteomes" id="UP001217417">
    <property type="component" value="Unassembled WGS sequence"/>
</dbReference>
<gene>
    <name evidence="5" type="ORF">POJ06DRAFT_243652</name>
</gene>
<dbReference type="InterPro" id="IPR033648">
    <property type="entry name" value="AAR2_C"/>
</dbReference>
<feature type="compositionally biased region" description="Acidic residues" evidence="2">
    <location>
        <begin position="445"/>
        <end position="454"/>
    </location>
</feature>
<evidence type="ECO:0000259" key="3">
    <source>
        <dbReference type="Pfam" id="PF05282"/>
    </source>
</evidence>
<dbReference type="Gene3D" id="2.60.34.20">
    <property type="match status" value="1"/>
</dbReference>
<evidence type="ECO:0000313" key="6">
    <source>
        <dbReference type="Proteomes" id="UP001217417"/>
    </source>
</evidence>
<name>A0AAD7QZ59_9ASCO</name>
<dbReference type="PANTHER" id="PTHR12689:SF4">
    <property type="entry name" value="PROTEIN AAR2 HOMOLOG"/>
    <property type="match status" value="1"/>
</dbReference>
<sequence length="464" mass="51525">MPSPPPKTTLILHNIPDKCLLGIDLQFFTSTAEFNGIKLIPDGIHILHWSPPAPGMTGIGNATPTSSRLTNIDDEDGNDNIISERQAVKDSENIVLSNMNLRMAVFFEASEGKTLCMTWDDEAEEFVMSKREVDDIALLRLYPHLLPYPQSSPEFADLTTQLNPELLSTYLPVSYRKGVPVSSITASSTDSLLLSQAISRASSSSKSSVLLDDTDSFRFLNFDLKRQRTWREGATGRELTTAALDRSWFLGDLVSKERNGDYNAVLAELQLSFILLVLLANYSAAEQWKRILELLCSSKSAVSSRPEFYRKFLTIIYAHFMCIPEVYFTDLLGSNFVKSQLRELRKTLIYPFNGFFGPEPTSSESEITAMTSDVKEAMLHQIEGIGNLLEARFGLDMDFSGTARSRLRQESILGVLSGTSSNGFEKMHHYGSDDDDGPSGFGAADDSDDAEEERGEYAPVVVDL</sequence>
<feature type="domain" description="AAR2 N-terminal" evidence="4">
    <location>
        <begin position="7"/>
        <end position="172"/>
    </location>
</feature>
<accession>A0AAD7QZ59</accession>
<evidence type="ECO:0000256" key="2">
    <source>
        <dbReference type="SAM" id="MobiDB-lite"/>
    </source>
</evidence>
<dbReference type="InterPro" id="IPR038516">
    <property type="entry name" value="AAR2_N_sf"/>
</dbReference>
<comment type="caution">
    <text evidence="5">The sequence shown here is derived from an EMBL/GenBank/DDBJ whole genome shotgun (WGS) entry which is preliminary data.</text>
</comment>
<proteinExistence type="inferred from homology"/>
<dbReference type="Pfam" id="PF20981">
    <property type="entry name" value="AAR2_1st"/>
    <property type="match status" value="1"/>
</dbReference>
<dbReference type="EMBL" id="JARPMG010000001">
    <property type="protein sequence ID" value="KAJ8104131.1"/>
    <property type="molecule type" value="Genomic_DNA"/>
</dbReference>
<feature type="region of interest" description="Disordered" evidence="2">
    <location>
        <begin position="424"/>
        <end position="464"/>
    </location>
</feature>
<comment type="similarity">
    <text evidence="1">Belongs to the AAR2 family.</text>
</comment>
<protein>
    <submittedName>
        <fullName evidence="5">A1 cistron-splicing factor</fullName>
    </submittedName>
</protein>
<evidence type="ECO:0000313" key="5">
    <source>
        <dbReference type="EMBL" id="KAJ8104131.1"/>
    </source>
</evidence>
<organism evidence="5 6">
    <name type="scientific">Lipomyces tetrasporus</name>
    <dbReference type="NCBI Taxonomy" id="54092"/>
    <lineage>
        <taxon>Eukaryota</taxon>
        <taxon>Fungi</taxon>
        <taxon>Dikarya</taxon>
        <taxon>Ascomycota</taxon>
        <taxon>Saccharomycotina</taxon>
        <taxon>Lipomycetes</taxon>
        <taxon>Lipomycetales</taxon>
        <taxon>Lipomycetaceae</taxon>
        <taxon>Lipomyces</taxon>
    </lineage>
</organism>
<evidence type="ECO:0000259" key="4">
    <source>
        <dbReference type="Pfam" id="PF20981"/>
    </source>
</evidence>